<dbReference type="eggNOG" id="COG0653">
    <property type="taxonomic scope" value="Bacteria"/>
</dbReference>
<dbReference type="GO" id="GO:0016020">
    <property type="term" value="C:membrane"/>
    <property type="evidence" value="ECO:0007669"/>
    <property type="project" value="InterPro"/>
</dbReference>
<dbReference type="STRING" id="1353537.TP2_13700"/>
<dbReference type="Proteomes" id="UP000027432">
    <property type="component" value="Unassembled WGS sequence"/>
</dbReference>
<dbReference type="InterPro" id="IPR027417">
    <property type="entry name" value="P-loop_NTPase"/>
</dbReference>
<comment type="caution">
    <text evidence="2">The sequence shown here is derived from an EMBL/GenBank/DDBJ whole genome shotgun (WGS) entry which is preliminary data.</text>
</comment>
<proteinExistence type="predicted"/>
<evidence type="ECO:0000259" key="1">
    <source>
        <dbReference type="PROSITE" id="PS51196"/>
    </source>
</evidence>
<sequence>MSGPQGVTARKLRPLVIAIRPGATPAQTRRLATAAAAMLSGQLADLHAPEDRADALILAACARALAGEKVHVITHHETRARSLSERAEAALLELGLDCAAIGDADDIDTRTQGYARPIVFATFGRLAQDRLRDRVEIAAQAASLRTSVRRLSYRAALLPALMPHRAAALVDDADLVLIERPRPVRFAAENTISLGRIYADQAFAILASLIRDRHYTIDPVTSRIRLEQSGEMRIETFAVLFGGAWADPDWREETVLAALAVRDLFTQPRDYRVENGRIELRRGSAEGGLEPSIPDLIAAKEGLLGGFGVAHLADMRRTLSAYDSLGGTGLGLARYREELRKGHGLRVSGQSGAASHFPSTPSVFATRAQARDALAGLLVTPEHSLIWAPNPEDAAELPPQIAACNLLTGDEIFSCEALPAVLVQTGAAPAGWELRLRASFPHAQHFAFASPEDGVFGALEESDPARARMRAAPDATSYRAAQEALARALKAQRLSLLRSQSYFDRILSFLGDMP</sequence>
<dbReference type="InterPro" id="IPR011115">
    <property type="entry name" value="SecA_DEAD"/>
</dbReference>
<dbReference type="GO" id="GO:0017038">
    <property type="term" value="P:protein import"/>
    <property type="evidence" value="ECO:0007669"/>
    <property type="project" value="InterPro"/>
</dbReference>
<dbReference type="AlphaFoldDB" id="A0A074J5P6"/>
<feature type="domain" description="SecA family profile" evidence="1">
    <location>
        <begin position="1"/>
        <end position="514"/>
    </location>
</feature>
<dbReference type="Gene3D" id="3.40.50.300">
    <property type="entry name" value="P-loop containing nucleotide triphosphate hydrolases"/>
    <property type="match status" value="1"/>
</dbReference>
<reference evidence="2 3" key="1">
    <citation type="submission" date="2013-07" db="EMBL/GenBank/DDBJ databases">
        <title>Thioclava pacifica DSM 10166 Genome Sequencing.</title>
        <authorList>
            <person name="Lai Q."/>
            <person name="Shao Z."/>
        </authorList>
    </citation>
    <scope>NUCLEOTIDE SEQUENCE [LARGE SCALE GENOMIC DNA]</scope>
    <source>
        <strain evidence="2 3">DSM 10166</strain>
    </source>
</reference>
<dbReference type="GO" id="GO:0005524">
    <property type="term" value="F:ATP binding"/>
    <property type="evidence" value="ECO:0007669"/>
    <property type="project" value="InterPro"/>
</dbReference>
<accession>A0A074J5P6</accession>
<evidence type="ECO:0000313" key="2">
    <source>
        <dbReference type="EMBL" id="KEO50938.1"/>
    </source>
</evidence>
<dbReference type="Gene3D" id="3.90.1440.10">
    <property type="entry name" value="SecA, preprotein cross-linking domain"/>
    <property type="match status" value="1"/>
</dbReference>
<gene>
    <name evidence="2" type="ORF">TP2_13700</name>
</gene>
<dbReference type="EMBL" id="AUND01000040">
    <property type="protein sequence ID" value="KEO50938.1"/>
    <property type="molecule type" value="Genomic_DNA"/>
</dbReference>
<dbReference type="InterPro" id="IPR036670">
    <property type="entry name" value="SecA_X-link_sf"/>
</dbReference>
<dbReference type="SUPFAM" id="SSF81767">
    <property type="entry name" value="Pre-protein crosslinking domain of SecA"/>
    <property type="match status" value="1"/>
</dbReference>
<keyword evidence="3" id="KW-1185">Reference proteome</keyword>
<name>A0A074J5P6_9RHOB</name>
<dbReference type="PROSITE" id="PS51196">
    <property type="entry name" value="SECA_MOTOR_DEAD"/>
    <property type="match status" value="1"/>
</dbReference>
<protein>
    <recommendedName>
        <fullName evidence="1">SecA family profile domain-containing protein</fullName>
    </recommendedName>
</protein>
<evidence type="ECO:0000313" key="3">
    <source>
        <dbReference type="Proteomes" id="UP000027432"/>
    </source>
</evidence>
<organism evidence="2 3">
    <name type="scientific">Thioclava pacifica DSM 10166</name>
    <dbReference type="NCBI Taxonomy" id="1353537"/>
    <lineage>
        <taxon>Bacteria</taxon>
        <taxon>Pseudomonadati</taxon>
        <taxon>Pseudomonadota</taxon>
        <taxon>Alphaproteobacteria</taxon>
        <taxon>Rhodobacterales</taxon>
        <taxon>Paracoccaceae</taxon>
        <taxon>Thioclava</taxon>
    </lineage>
</organism>
<dbReference type="Pfam" id="PF07517">
    <property type="entry name" value="SecA_DEAD"/>
    <property type="match status" value="1"/>
</dbReference>
<dbReference type="InterPro" id="IPR014018">
    <property type="entry name" value="SecA_motor_DEAD"/>
</dbReference>